<dbReference type="EMBL" id="LGKG01000090">
    <property type="protein sequence ID" value="KPC64561.1"/>
    <property type="molecule type" value="Genomic_DNA"/>
</dbReference>
<dbReference type="GO" id="GO:0005737">
    <property type="term" value="C:cytoplasm"/>
    <property type="evidence" value="ECO:0007669"/>
    <property type="project" value="UniProtKB-ARBA"/>
</dbReference>
<comment type="caution">
    <text evidence="5">The sequence shown here is derived from an EMBL/GenBank/DDBJ whole genome shotgun (WGS) entry which is preliminary data.</text>
</comment>
<dbReference type="RefSeq" id="WP_053923610.1">
    <property type="nucleotide sequence ID" value="NZ_LGKG01000090.1"/>
</dbReference>
<name>A0A0N0H1J6_9ACTN</name>
<keyword evidence="4" id="KW-0472">Membrane</keyword>
<sequence>MTTPRDLLIAAMDMAPSRPLGQGDLALALAGAELIDLLNAQAVGLDGDRIVPGYRPAIADHLLDEAASSLVRQVPYESVDDWLWRRGRGLSTAYVAALEAEGQLTRQSRRGWMPFRAGDLVLAETPARREAANRWMSDEPVLAALAVAVGIRDEQTGEDGADVADDAVVTVLAALNDALSRLEFERQRRAIDEEAFSNIWRGNSD</sequence>
<evidence type="ECO:0008006" key="7">
    <source>
        <dbReference type="Google" id="ProtNLM"/>
    </source>
</evidence>
<evidence type="ECO:0000256" key="4">
    <source>
        <dbReference type="ARBA" id="ARBA00023136"/>
    </source>
</evidence>
<protein>
    <recommendedName>
        <fullName evidence="7">GPP34 family phosphoprotein</fullName>
    </recommendedName>
</protein>
<keyword evidence="6" id="KW-1185">Reference proteome</keyword>
<dbReference type="PATRIC" id="fig|66876.3.peg.2512"/>
<dbReference type="Gene3D" id="1.10.3630.10">
    <property type="entry name" value="yeast vps74-n-term truncation variant domain like"/>
    <property type="match status" value="1"/>
</dbReference>
<evidence type="ECO:0000256" key="1">
    <source>
        <dbReference type="ARBA" id="ARBA00004255"/>
    </source>
</evidence>
<evidence type="ECO:0000313" key="5">
    <source>
        <dbReference type="EMBL" id="KPC64561.1"/>
    </source>
</evidence>
<comment type="subcellular location">
    <subcellularLocation>
        <location evidence="1">Golgi apparatus membrane</location>
        <topology evidence="1">Peripheral membrane protein</topology>
        <orientation evidence="1">Cytoplasmic side</orientation>
    </subcellularLocation>
</comment>
<evidence type="ECO:0000313" key="6">
    <source>
        <dbReference type="Proteomes" id="UP000037982"/>
    </source>
</evidence>
<evidence type="ECO:0000256" key="3">
    <source>
        <dbReference type="ARBA" id="ARBA00023121"/>
    </source>
</evidence>
<accession>A0A0N0H1J6</accession>
<dbReference type="Proteomes" id="UP000037982">
    <property type="component" value="Unassembled WGS sequence"/>
</dbReference>
<dbReference type="Pfam" id="PF05719">
    <property type="entry name" value="GPP34"/>
    <property type="match status" value="1"/>
</dbReference>
<reference evidence="6" key="1">
    <citation type="submission" date="2015-07" db="EMBL/GenBank/DDBJ databases">
        <authorList>
            <person name="Ju K.-S."/>
            <person name="Doroghazi J.R."/>
            <person name="Metcalf W.W."/>
        </authorList>
    </citation>
    <scope>NUCLEOTIDE SEQUENCE [LARGE SCALE GENOMIC DNA]</scope>
    <source>
        <strain evidence="6">NRRL ISP-5002</strain>
    </source>
</reference>
<gene>
    <name evidence="5" type="ORF">ADL29_11505</name>
</gene>
<dbReference type="GO" id="GO:0012505">
    <property type="term" value="C:endomembrane system"/>
    <property type="evidence" value="ECO:0007669"/>
    <property type="project" value="UniProtKB-ARBA"/>
</dbReference>
<dbReference type="GO" id="GO:0070273">
    <property type="term" value="F:phosphatidylinositol-4-phosphate binding"/>
    <property type="evidence" value="ECO:0007669"/>
    <property type="project" value="InterPro"/>
</dbReference>
<organism evidence="5 6">
    <name type="scientific">Streptomyces chattanoogensis</name>
    <dbReference type="NCBI Taxonomy" id="66876"/>
    <lineage>
        <taxon>Bacteria</taxon>
        <taxon>Bacillati</taxon>
        <taxon>Actinomycetota</taxon>
        <taxon>Actinomycetes</taxon>
        <taxon>Kitasatosporales</taxon>
        <taxon>Streptomycetaceae</taxon>
        <taxon>Streptomyces</taxon>
    </lineage>
</organism>
<proteinExistence type="predicted"/>
<dbReference type="AlphaFoldDB" id="A0A0N0H1J6"/>
<evidence type="ECO:0000256" key="2">
    <source>
        <dbReference type="ARBA" id="ARBA00023034"/>
    </source>
</evidence>
<keyword evidence="2" id="KW-0333">Golgi apparatus</keyword>
<dbReference type="InterPro" id="IPR008628">
    <property type="entry name" value="GPP34-like"/>
</dbReference>
<keyword evidence="3" id="KW-0446">Lipid-binding</keyword>
<dbReference type="InterPro" id="IPR038261">
    <property type="entry name" value="GPP34-like_sf"/>
</dbReference>